<keyword evidence="3" id="KW-0808">Transferase</keyword>
<dbReference type="AlphaFoldDB" id="A0A291LYI4"/>
<evidence type="ECO:0000256" key="1">
    <source>
        <dbReference type="ARBA" id="ARBA00006739"/>
    </source>
</evidence>
<dbReference type="InterPro" id="IPR001173">
    <property type="entry name" value="Glyco_trans_2-like"/>
</dbReference>
<dbReference type="SUPFAM" id="SSF53448">
    <property type="entry name" value="Nucleotide-diphospho-sugar transferases"/>
    <property type="match status" value="1"/>
</dbReference>
<evidence type="ECO:0000256" key="2">
    <source>
        <dbReference type="ARBA" id="ARBA00022676"/>
    </source>
</evidence>
<evidence type="ECO:0000256" key="3">
    <source>
        <dbReference type="ARBA" id="ARBA00022679"/>
    </source>
</evidence>
<comment type="similarity">
    <text evidence="1">Belongs to the glycosyltransferase 2 family.</text>
</comment>
<name>A0A291LYI4_9RHOB</name>
<protein>
    <recommendedName>
        <fullName evidence="5">Glycosyltransferase 2-like domain-containing protein</fullName>
    </recommendedName>
</protein>
<dbReference type="GO" id="GO:0016757">
    <property type="term" value="F:glycosyltransferase activity"/>
    <property type="evidence" value="ECO:0007669"/>
    <property type="project" value="UniProtKB-KW"/>
</dbReference>
<dbReference type="InterPro" id="IPR029044">
    <property type="entry name" value="Nucleotide-diphossugar_trans"/>
</dbReference>
<evidence type="ECO:0000313" key="6">
    <source>
        <dbReference type="EMBL" id="ATI41714.1"/>
    </source>
</evidence>
<dbReference type="PANTHER" id="PTHR43179:SF12">
    <property type="entry name" value="GALACTOFURANOSYLTRANSFERASE GLFT2"/>
    <property type="match status" value="1"/>
</dbReference>
<dbReference type="KEGG" id="cmag:CBW24_06690"/>
<evidence type="ECO:0000256" key="4">
    <source>
        <dbReference type="SAM" id="MobiDB-lite"/>
    </source>
</evidence>
<dbReference type="CDD" id="cd00761">
    <property type="entry name" value="Glyco_tranf_GTA_type"/>
    <property type="match status" value="1"/>
</dbReference>
<proteinExistence type="inferred from homology"/>
<feature type="domain" description="Glycosyltransferase 2-like" evidence="5">
    <location>
        <begin position="140"/>
        <end position="242"/>
    </location>
</feature>
<evidence type="ECO:0000259" key="5">
    <source>
        <dbReference type="Pfam" id="PF00535"/>
    </source>
</evidence>
<keyword evidence="2" id="KW-0328">Glycosyltransferase</keyword>
<feature type="region of interest" description="Disordered" evidence="4">
    <location>
        <begin position="43"/>
        <end position="82"/>
    </location>
</feature>
<gene>
    <name evidence="6" type="ORF">CBW24_06690</name>
</gene>
<dbReference type="Gene3D" id="3.90.550.10">
    <property type="entry name" value="Spore Coat Polysaccharide Biosynthesis Protein SpsA, Chain A"/>
    <property type="match status" value="1"/>
</dbReference>
<sequence length="412" mass="46239">MVTATVAARMSDMVFIGMLRLLGNRTAWTAVRFQMRRKCDPLRREPADGEGAGGVAARQGSRFRERKARNCNGPDTGRPRATQIRDQGRSEMRIAVGAITRRRPGMFAELLDSFVTMERPAGAQITFLFAENDAETTIQAELDAFRARVPEEVRFALEPRPGIPAARNTALDMALEGGFDYLTFVDDDETVRPDWLVTLMAGMEAHCCDLAGGPVALVEPDEQLSALNRAVFELQARRMKRRDRERRGFMEQGVSNPYNIYTNNWCVRLDFVREHGVRFDESLRVTGGSDSRFSLDLEAKGGRRCWVSDAVVEEPTPKKRLTLRYVYARARDQSSNSVRFKKQGLARVAGKAFARLFEAFLNLIAAPFTRGRSLAKVAYKSGVAAGLILGALGHRSRHYDSHADRYHTEVDR</sequence>
<dbReference type="PANTHER" id="PTHR43179">
    <property type="entry name" value="RHAMNOSYLTRANSFERASE WBBL"/>
    <property type="match status" value="1"/>
</dbReference>
<evidence type="ECO:0000313" key="7">
    <source>
        <dbReference type="Proteomes" id="UP000219050"/>
    </source>
</evidence>
<dbReference type="Pfam" id="PF00535">
    <property type="entry name" value="Glycos_transf_2"/>
    <property type="match status" value="1"/>
</dbReference>
<keyword evidence="7" id="KW-1185">Reference proteome</keyword>
<dbReference type="EMBL" id="CP021404">
    <property type="protein sequence ID" value="ATI41714.1"/>
    <property type="molecule type" value="Genomic_DNA"/>
</dbReference>
<dbReference type="Proteomes" id="UP000219050">
    <property type="component" value="Chromosome"/>
</dbReference>
<reference evidence="6 7" key="1">
    <citation type="submission" date="2017-05" db="EMBL/GenBank/DDBJ databases">
        <title>Comparative genomic and metabolic analysis of manganese-oxidizing mechanisms in Celeribater manganoxidans DY25T: its adaption to the environment of polymetallic nodule.</title>
        <authorList>
            <person name="Wang X."/>
        </authorList>
    </citation>
    <scope>NUCLEOTIDE SEQUENCE [LARGE SCALE GENOMIC DNA]</scope>
    <source>
        <strain evidence="6 7">DY25</strain>
    </source>
</reference>
<organism evidence="6 7">
    <name type="scientific">Pacificitalea manganoxidans</name>
    <dbReference type="NCBI Taxonomy" id="1411902"/>
    <lineage>
        <taxon>Bacteria</taxon>
        <taxon>Pseudomonadati</taxon>
        <taxon>Pseudomonadota</taxon>
        <taxon>Alphaproteobacteria</taxon>
        <taxon>Rhodobacterales</taxon>
        <taxon>Paracoccaceae</taxon>
        <taxon>Pacificitalea</taxon>
    </lineage>
</organism>
<accession>A0A291LYI4</accession>